<protein>
    <recommendedName>
        <fullName evidence="4">Heterokaryon incompatibility domain-containing protein</fullName>
    </recommendedName>
</protein>
<dbReference type="InterPro" id="IPR052895">
    <property type="entry name" value="HetReg/Transcr_Mod"/>
</dbReference>
<dbReference type="PANTHER" id="PTHR24148:SF64">
    <property type="entry name" value="HETEROKARYON INCOMPATIBILITY DOMAIN-CONTAINING PROTEIN"/>
    <property type="match status" value="1"/>
</dbReference>
<name>A0AAN6Q4E8_9PEZI</name>
<reference evidence="2" key="2">
    <citation type="submission" date="2023-05" db="EMBL/GenBank/DDBJ databases">
        <authorList>
            <consortium name="Lawrence Berkeley National Laboratory"/>
            <person name="Steindorff A."/>
            <person name="Hensen N."/>
            <person name="Bonometti L."/>
            <person name="Westerberg I."/>
            <person name="Brannstrom I.O."/>
            <person name="Guillou S."/>
            <person name="Cros-Aarteil S."/>
            <person name="Calhoun S."/>
            <person name="Haridas S."/>
            <person name="Kuo A."/>
            <person name="Mondo S."/>
            <person name="Pangilinan J."/>
            <person name="Riley R."/>
            <person name="Labutti K."/>
            <person name="Andreopoulos B."/>
            <person name="Lipzen A."/>
            <person name="Chen C."/>
            <person name="Yanf M."/>
            <person name="Daum C."/>
            <person name="Ng V."/>
            <person name="Clum A."/>
            <person name="Ohm R."/>
            <person name="Martin F."/>
            <person name="Silar P."/>
            <person name="Natvig D."/>
            <person name="Lalanne C."/>
            <person name="Gautier V."/>
            <person name="Ament-Velasquez S.L."/>
            <person name="Kruys A."/>
            <person name="Hutchinson M.I."/>
            <person name="Powell A.J."/>
            <person name="Barry K."/>
            <person name="Miller A.N."/>
            <person name="Grigoriev I.V."/>
            <person name="Debuchy R."/>
            <person name="Gladieux P."/>
            <person name="Thoren M.H."/>
            <person name="Johannesson H."/>
        </authorList>
    </citation>
    <scope>NUCLEOTIDE SEQUENCE</scope>
    <source>
        <strain evidence="2">CBS 757.83</strain>
    </source>
</reference>
<feature type="region of interest" description="Disordered" evidence="1">
    <location>
        <begin position="407"/>
        <end position="431"/>
    </location>
</feature>
<evidence type="ECO:0000313" key="3">
    <source>
        <dbReference type="Proteomes" id="UP001305647"/>
    </source>
</evidence>
<evidence type="ECO:0000256" key="1">
    <source>
        <dbReference type="SAM" id="MobiDB-lite"/>
    </source>
</evidence>
<organism evidence="2 3">
    <name type="scientific">Parathielavia hyrcaniae</name>
    <dbReference type="NCBI Taxonomy" id="113614"/>
    <lineage>
        <taxon>Eukaryota</taxon>
        <taxon>Fungi</taxon>
        <taxon>Dikarya</taxon>
        <taxon>Ascomycota</taxon>
        <taxon>Pezizomycotina</taxon>
        <taxon>Sordariomycetes</taxon>
        <taxon>Sordariomycetidae</taxon>
        <taxon>Sordariales</taxon>
        <taxon>Chaetomiaceae</taxon>
        <taxon>Parathielavia</taxon>
    </lineage>
</organism>
<gene>
    <name evidence="2" type="ORF">N658DRAFT_553014</name>
</gene>
<dbReference type="Proteomes" id="UP001305647">
    <property type="component" value="Unassembled WGS sequence"/>
</dbReference>
<evidence type="ECO:0000313" key="2">
    <source>
        <dbReference type="EMBL" id="KAK4102621.1"/>
    </source>
</evidence>
<sequence length="431" mass="49227">MAFGWLHRFVRVRVASRFDFSLIDRGQADDMLQAAFGKQRDAAFGHIWALLSRPWFTRKWVIQELVRSRRPLMVVGRIPPFSWAVLAGWMRFVHFCPVVKCHFLAVCPKPQFLEAGTKMQGMDMVRATILTQMGARGKQVLLFLIVRTLGFHCGDPRDHIFELLGIASDRARFDHIDYNSPAEEIWRRLAHVCVSDSTSLKVLWSLVMFAPLHRRVHSWVPDLENMRIDGGSSMLVTMFTVQQVRNYDTSGGSVLQAYVDDGPGGKMLKIRGRIMDELQLIGSDSRSLAHSQIMTWEDRNGRISLEDLQGDLRDRCQWREECMAIVHPSCTGCANCEECFRDALLYDHVVFKKFGKYLELARSRFSAQIRLEKAMAYAVDNHSFSVGTLKSSYSHRAFSWIASKRRRCSGDPAAPKGGESDGCQWSPKRET</sequence>
<dbReference type="EMBL" id="MU863631">
    <property type="protein sequence ID" value="KAK4102621.1"/>
    <property type="molecule type" value="Genomic_DNA"/>
</dbReference>
<dbReference type="AlphaFoldDB" id="A0AAN6Q4E8"/>
<proteinExistence type="predicted"/>
<keyword evidence="3" id="KW-1185">Reference proteome</keyword>
<accession>A0AAN6Q4E8</accession>
<dbReference type="PANTHER" id="PTHR24148">
    <property type="entry name" value="ANKYRIN REPEAT DOMAIN-CONTAINING PROTEIN 39 HOMOLOG-RELATED"/>
    <property type="match status" value="1"/>
</dbReference>
<evidence type="ECO:0008006" key="4">
    <source>
        <dbReference type="Google" id="ProtNLM"/>
    </source>
</evidence>
<reference evidence="2" key="1">
    <citation type="journal article" date="2023" name="Mol. Phylogenet. Evol.">
        <title>Genome-scale phylogeny and comparative genomics of the fungal order Sordariales.</title>
        <authorList>
            <person name="Hensen N."/>
            <person name="Bonometti L."/>
            <person name="Westerberg I."/>
            <person name="Brannstrom I.O."/>
            <person name="Guillou S."/>
            <person name="Cros-Aarteil S."/>
            <person name="Calhoun S."/>
            <person name="Haridas S."/>
            <person name="Kuo A."/>
            <person name="Mondo S."/>
            <person name="Pangilinan J."/>
            <person name="Riley R."/>
            <person name="LaButti K."/>
            <person name="Andreopoulos B."/>
            <person name="Lipzen A."/>
            <person name="Chen C."/>
            <person name="Yan M."/>
            <person name="Daum C."/>
            <person name="Ng V."/>
            <person name="Clum A."/>
            <person name="Steindorff A."/>
            <person name="Ohm R.A."/>
            <person name="Martin F."/>
            <person name="Silar P."/>
            <person name="Natvig D.O."/>
            <person name="Lalanne C."/>
            <person name="Gautier V."/>
            <person name="Ament-Velasquez S.L."/>
            <person name="Kruys A."/>
            <person name="Hutchinson M.I."/>
            <person name="Powell A.J."/>
            <person name="Barry K."/>
            <person name="Miller A.N."/>
            <person name="Grigoriev I.V."/>
            <person name="Debuchy R."/>
            <person name="Gladieux P."/>
            <person name="Hiltunen Thoren M."/>
            <person name="Johannesson H."/>
        </authorList>
    </citation>
    <scope>NUCLEOTIDE SEQUENCE</scope>
    <source>
        <strain evidence="2">CBS 757.83</strain>
    </source>
</reference>
<comment type="caution">
    <text evidence="2">The sequence shown here is derived from an EMBL/GenBank/DDBJ whole genome shotgun (WGS) entry which is preliminary data.</text>
</comment>